<evidence type="ECO:0000313" key="2">
    <source>
        <dbReference type="EMBL" id="MBO8485179.1"/>
    </source>
</evidence>
<reference evidence="2" key="1">
    <citation type="submission" date="2020-10" db="EMBL/GenBank/DDBJ databases">
        <authorList>
            <person name="Gilroy R."/>
        </authorList>
    </citation>
    <scope>NUCLEOTIDE SEQUENCE</scope>
    <source>
        <strain evidence="2">B2-16538</strain>
    </source>
</reference>
<sequence>MKMTNIIKTGILATATSLALVACTKNFEEYNTNPDAAQDIDSKSYITTMVMDAVIPCSDVGANEFQRACNLMGDAFAGYMSPSQLFNAGSYTCTYALNATDYNNVPFSVAFTKVMPAWLNLKYAYENGQIEEDVFAVAEVLKVMCLQRTTDIYGPIPVSGFGTDNNPYEAQDVVYKNLFEDLDNAIDVLAEYAALTYEEGGEPLAKVDAVYSGDYGKWYRLANSQKLRMAMRIRHVEPVLAQQYAEEAVAAGVMESSTDGATLKTTGSIAVQNPLDVVWNMYDDTRMGATMDAYLNGYEDPRLPKYFSQATVTGGGYHGVRSGLVDMETDGDPTVDMSCPNVTASTEVVWMRASEVAFLRAEGAFLGWSMGDNAKSLYEKGISLSFEENGLSTGEAQTYAQDAEKTPVQFVDVLGNRGGNAAAPSDITIAWAEDGRELERIITQKWIAMFPNGQEAWSEFRRTGYPKVIPIPDSNNMSDGEVDTDIQIRRMTFPRSEYANNGNAVAAAAALLSSGRDTGGTRLWWDVEDKD</sequence>
<dbReference type="Proteomes" id="UP000823750">
    <property type="component" value="Unassembled WGS sequence"/>
</dbReference>
<feature type="signal peptide" evidence="1">
    <location>
        <begin position="1"/>
        <end position="19"/>
    </location>
</feature>
<dbReference type="EMBL" id="JADILX010000035">
    <property type="protein sequence ID" value="MBO8485179.1"/>
    <property type="molecule type" value="Genomic_DNA"/>
</dbReference>
<evidence type="ECO:0000313" key="3">
    <source>
        <dbReference type="Proteomes" id="UP000823750"/>
    </source>
</evidence>
<feature type="chain" id="PRO_5038979571" evidence="1">
    <location>
        <begin position="20"/>
        <end position="531"/>
    </location>
</feature>
<dbReference type="InterPro" id="IPR024302">
    <property type="entry name" value="SusD-like"/>
</dbReference>
<keyword evidence="2" id="KW-0449">Lipoprotein</keyword>
<evidence type="ECO:0000256" key="1">
    <source>
        <dbReference type="SAM" id="SignalP"/>
    </source>
</evidence>
<name>A0A9D9NRK7_9BACT</name>
<keyword evidence="1" id="KW-0732">Signal</keyword>
<dbReference type="PROSITE" id="PS51257">
    <property type="entry name" value="PROKAR_LIPOPROTEIN"/>
    <property type="match status" value="1"/>
</dbReference>
<dbReference type="SUPFAM" id="SSF48452">
    <property type="entry name" value="TPR-like"/>
    <property type="match status" value="1"/>
</dbReference>
<comment type="caution">
    <text evidence="2">The sequence shown here is derived from an EMBL/GenBank/DDBJ whole genome shotgun (WGS) entry which is preliminary data.</text>
</comment>
<organism evidence="2 3">
    <name type="scientific">Candidatus Cryptobacteroides excrementavium</name>
    <dbReference type="NCBI Taxonomy" id="2840759"/>
    <lineage>
        <taxon>Bacteria</taxon>
        <taxon>Pseudomonadati</taxon>
        <taxon>Bacteroidota</taxon>
        <taxon>Bacteroidia</taxon>
        <taxon>Bacteroidales</taxon>
        <taxon>Candidatus Cryptobacteroides</taxon>
    </lineage>
</organism>
<dbReference type="InterPro" id="IPR011990">
    <property type="entry name" value="TPR-like_helical_dom_sf"/>
</dbReference>
<dbReference type="AlphaFoldDB" id="A0A9D9NRK7"/>
<protein>
    <submittedName>
        <fullName evidence="2">SusD/RagB family nutrient-binding outer membrane lipoprotein</fullName>
    </submittedName>
</protein>
<gene>
    <name evidence="2" type="ORF">IAB78_01995</name>
</gene>
<reference evidence="2" key="2">
    <citation type="journal article" date="2021" name="PeerJ">
        <title>Extensive microbial diversity within the chicken gut microbiome revealed by metagenomics and culture.</title>
        <authorList>
            <person name="Gilroy R."/>
            <person name="Ravi A."/>
            <person name="Getino M."/>
            <person name="Pursley I."/>
            <person name="Horton D.L."/>
            <person name="Alikhan N.F."/>
            <person name="Baker D."/>
            <person name="Gharbi K."/>
            <person name="Hall N."/>
            <person name="Watson M."/>
            <person name="Adriaenssens E.M."/>
            <person name="Foster-Nyarko E."/>
            <person name="Jarju S."/>
            <person name="Secka A."/>
            <person name="Antonio M."/>
            <person name="Oren A."/>
            <person name="Chaudhuri R.R."/>
            <person name="La Ragione R."/>
            <person name="Hildebrand F."/>
            <person name="Pallen M.J."/>
        </authorList>
    </citation>
    <scope>NUCLEOTIDE SEQUENCE</scope>
    <source>
        <strain evidence="2">B2-16538</strain>
    </source>
</reference>
<dbReference type="Pfam" id="PF12741">
    <property type="entry name" value="SusD-like"/>
    <property type="match status" value="1"/>
</dbReference>
<dbReference type="Gene3D" id="1.25.40.390">
    <property type="match status" value="1"/>
</dbReference>
<proteinExistence type="predicted"/>
<accession>A0A9D9NRK7</accession>